<name>A0A2P8DXP1_9BACT</name>
<dbReference type="AlphaFoldDB" id="A0A2P8DXP1"/>
<protein>
    <recommendedName>
        <fullName evidence="3">WG repeat protein</fullName>
    </recommendedName>
</protein>
<evidence type="ECO:0008006" key="3">
    <source>
        <dbReference type="Google" id="ProtNLM"/>
    </source>
</evidence>
<dbReference type="EMBL" id="PYGF01000011">
    <property type="protein sequence ID" value="PSL01991.1"/>
    <property type="molecule type" value="Genomic_DNA"/>
</dbReference>
<sequence>MFDRQGNPIHEWAKEGDVPGAFSMIADNLSLTPEGNVVVTDKFFGLRVFSPAGELLFQDRVFQPQTSIHAGVSIFRKNQVIQKNGKSYVLHHLNLMDEVQEVGTEFFQKRRNLLLTNLENRETKQILPFPNDSKFLSGKAFPYKDSRIQRQKKRGLKIRCISSRNYKFRKAFRNPTSAIRNSCFLSLVSCLLV</sequence>
<accession>A0A2P8DXP1</accession>
<organism evidence="1 2">
    <name type="scientific">Cecembia rubra</name>
    <dbReference type="NCBI Taxonomy" id="1485585"/>
    <lineage>
        <taxon>Bacteria</taxon>
        <taxon>Pseudomonadati</taxon>
        <taxon>Bacteroidota</taxon>
        <taxon>Cytophagia</taxon>
        <taxon>Cytophagales</taxon>
        <taxon>Cyclobacteriaceae</taxon>
        <taxon>Cecembia</taxon>
    </lineage>
</organism>
<gene>
    <name evidence="1" type="ORF">CLV48_11180</name>
</gene>
<proteinExistence type="predicted"/>
<evidence type="ECO:0000313" key="2">
    <source>
        <dbReference type="Proteomes" id="UP000240708"/>
    </source>
</evidence>
<reference evidence="1 2" key="1">
    <citation type="submission" date="2018-03" db="EMBL/GenBank/DDBJ databases">
        <title>Genomic Encyclopedia of Archaeal and Bacterial Type Strains, Phase II (KMG-II): from individual species to whole genera.</title>
        <authorList>
            <person name="Goeker M."/>
        </authorList>
    </citation>
    <scope>NUCLEOTIDE SEQUENCE [LARGE SCALE GENOMIC DNA]</scope>
    <source>
        <strain evidence="1 2">DSM 28057</strain>
    </source>
</reference>
<keyword evidence="2" id="KW-1185">Reference proteome</keyword>
<comment type="caution">
    <text evidence="1">The sequence shown here is derived from an EMBL/GenBank/DDBJ whole genome shotgun (WGS) entry which is preliminary data.</text>
</comment>
<evidence type="ECO:0000313" key="1">
    <source>
        <dbReference type="EMBL" id="PSL01991.1"/>
    </source>
</evidence>
<dbReference type="Proteomes" id="UP000240708">
    <property type="component" value="Unassembled WGS sequence"/>
</dbReference>
<dbReference type="RefSeq" id="WP_211299963.1">
    <property type="nucleotide sequence ID" value="NZ_PYGF01000011.1"/>
</dbReference>